<dbReference type="AlphaFoldDB" id="A0A846ZPK6"/>
<sequence>MPDIVVRHIDDAMVARIKEIARDRKWSINDVILHAMRSGLGLGGEVLGAEREFHSIAKLAGTWQAEETAAFEEALDALASAPVGRLAAHKPPSKD</sequence>
<dbReference type="Proteomes" id="UP000541636">
    <property type="component" value="Unassembled WGS sequence"/>
</dbReference>
<proteinExistence type="predicted"/>
<gene>
    <name evidence="1" type="ORF">HF690_14485</name>
</gene>
<dbReference type="GO" id="GO:0006355">
    <property type="term" value="P:regulation of DNA-templated transcription"/>
    <property type="evidence" value="ECO:0007669"/>
    <property type="project" value="InterPro"/>
</dbReference>
<evidence type="ECO:0000313" key="1">
    <source>
        <dbReference type="EMBL" id="NKZ40164.1"/>
    </source>
</evidence>
<dbReference type="RefSeq" id="WP_113065405.1">
    <property type="nucleotide sequence ID" value="NZ_JAAZQD010000006.1"/>
</dbReference>
<comment type="caution">
    <text evidence="1">The sequence shown here is derived from an EMBL/GenBank/DDBJ whole genome shotgun (WGS) entry which is preliminary data.</text>
</comment>
<name>A0A846ZPK6_9GAMM</name>
<dbReference type="InterPro" id="IPR010985">
    <property type="entry name" value="Ribbon_hlx_hlx"/>
</dbReference>
<accession>A0A846ZPK6</accession>
<protein>
    <submittedName>
        <fullName evidence="1">Uncharacterized protein</fullName>
    </submittedName>
</protein>
<evidence type="ECO:0000313" key="2">
    <source>
        <dbReference type="Proteomes" id="UP000541636"/>
    </source>
</evidence>
<organism evidence="1 2">
    <name type="scientific">Oleiagrimonas citrea</name>
    <dbReference type="NCBI Taxonomy" id="1665687"/>
    <lineage>
        <taxon>Bacteria</taxon>
        <taxon>Pseudomonadati</taxon>
        <taxon>Pseudomonadota</taxon>
        <taxon>Gammaproteobacteria</taxon>
        <taxon>Lysobacterales</taxon>
        <taxon>Rhodanobacteraceae</taxon>
        <taxon>Oleiagrimonas</taxon>
    </lineage>
</organism>
<keyword evidence="2" id="KW-1185">Reference proteome</keyword>
<dbReference type="EMBL" id="JAAZQD010000006">
    <property type="protein sequence ID" value="NKZ40164.1"/>
    <property type="molecule type" value="Genomic_DNA"/>
</dbReference>
<reference evidence="1 2" key="1">
    <citation type="journal article" date="2017" name="Int. J. Syst. Evol. Microbiol.">
        <title>Oleiagrimonas citrea sp. nov., a marine bacterium isolated from tidal flat sediment and emended description of the genus Oleiagrimonas Fang et al. 2015 and Oleiagrimonas soli.</title>
        <authorList>
            <person name="Yang S.H."/>
            <person name="Seo H.S."/>
            <person name="Seong C.N."/>
            <person name="Kwon K.K."/>
        </authorList>
    </citation>
    <scope>NUCLEOTIDE SEQUENCE [LARGE SCALE GENOMIC DNA]</scope>
    <source>
        <strain evidence="1 2">MEBiC09124</strain>
    </source>
</reference>
<dbReference type="SUPFAM" id="SSF47598">
    <property type="entry name" value="Ribbon-helix-helix"/>
    <property type="match status" value="1"/>
</dbReference>